<evidence type="ECO:0000313" key="2">
    <source>
        <dbReference type="Proteomes" id="UP000491237"/>
    </source>
</evidence>
<sequence length="64" mass="7334">NTDFGSFDKIPDDRLKNLMKRENVLVSPHIAFYTKRAVRNMVFFAMDANKSLISTGKSDKLVQL</sequence>
<proteinExistence type="predicted"/>
<evidence type="ECO:0000313" key="1">
    <source>
        <dbReference type="EMBL" id="MSE22112.1"/>
    </source>
</evidence>
<name>A0A844EFX3_9LACO</name>
<dbReference type="AlphaFoldDB" id="A0A844EFX3"/>
<dbReference type="Proteomes" id="UP000491237">
    <property type="component" value="Unassembled WGS sequence"/>
</dbReference>
<gene>
    <name evidence="1" type="ORF">GKC44_12895</name>
</gene>
<dbReference type="Gene3D" id="3.40.50.720">
    <property type="entry name" value="NAD(P)-binding Rossmann-like Domain"/>
    <property type="match status" value="2"/>
</dbReference>
<reference evidence="1 2" key="1">
    <citation type="submission" date="2019-11" db="EMBL/GenBank/DDBJ databases">
        <title>Draft Genome Sequence of Plant Growth-Promoting Rhizosphere-Associated Bacteria.</title>
        <authorList>
            <person name="Vasilyev I.Y."/>
            <person name="Radchenko V."/>
            <person name="Ilnitskaya E.V."/>
        </authorList>
    </citation>
    <scope>NUCLEOTIDE SEQUENCE [LARGE SCALE GENOMIC DNA]</scope>
    <source>
        <strain evidence="1 2">VRA_07sq_f</strain>
    </source>
</reference>
<dbReference type="EMBL" id="WKKY01000827">
    <property type="protein sequence ID" value="MSE22112.1"/>
    <property type="molecule type" value="Genomic_DNA"/>
</dbReference>
<accession>A0A844EFX3</accession>
<feature type="non-terminal residue" evidence="1">
    <location>
        <position position="1"/>
    </location>
</feature>
<organism evidence="1 2">
    <name type="scientific">Lentilactobacillus parabuchneri</name>
    <dbReference type="NCBI Taxonomy" id="152331"/>
    <lineage>
        <taxon>Bacteria</taxon>
        <taxon>Bacillati</taxon>
        <taxon>Bacillota</taxon>
        <taxon>Bacilli</taxon>
        <taxon>Lactobacillales</taxon>
        <taxon>Lactobacillaceae</taxon>
        <taxon>Lentilactobacillus</taxon>
    </lineage>
</organism>
<protein>
    <submittedName>
        <fullName evidence="1">Lactate dehydrogenase</fullName>
    </submittedName>
</protein>
<comment type="caution">
    <text evidence="1">The sequence shown here is derived from an EMBL/GenBank/DDBJ whole genome shotgun (WGS) entry which is preliminary data.</text>
</comment>